<accession>A0ABW4LNF8</accession>
<comment type="caution">
    <text evidence="1">The sequence shown here is derived from an EMBL/GenBank/DDBJ whole genome shotgun (WGS) entry which is preliminary data.</text>
</comment>
<keyword evidence="2" id="KW-1185">Reference proteome</keyword>
<gene>
    <name evidence="1" type="ORF">ACFSCX_03160</name>
</gene>
<evidence type="ECO:0008006" key="3">
    <source>
        <dbReference type="Google" id="ProtNLM"/>
    </source>
</evidence>
<evidence type="ECO:0000313" key="1">
    <source>
        <dbReference type="EMBL" id="MFD1735553.1"/>
    </source>
</evidence>
<proteinExistence type="predicted"/>
<reference evidence="2" key="1">
    <citation type="journal article" date="2019" name="Int. J. Syst. Evol. Microbiol.">
        <title>The Global Catalogue of Microorganisms (GCM) 10K type strain sequencing project: providing services to taxonomists for standard genome sequencing and annotation.</title>
        <authorList>
            <consortium name="The Broad Institute Genomics Platform"/>
            <consortium name="The Broad Institute Genome Sequencing Center for Infectious Disease"/>
            <person name="Wu L."/>
            <person name="Ma J."/>
        </authorList>
    </citation>
    <scope>NUCLEOTIDE SEQUENCE [LARGE SCALE GENOMIC DNA]</scope>
    <source>
        <strain evidence="2">CCUG 49339</strain>
    </source>
</reference>
<organism evidence="1 2">
    <name type="scientific">Bacillus salitolerans</name>
    <dbReference type="NCBI Taxonomy" id="1437434"/>
    <lineage>
        <taxon>Bacteria</taxon>
        <taxon>Bacillati</taxon>
        <taxon>Bacillota</taxon>
        <taxon>Bacilli</taxon>
        <taxon>Bacillales</taxon>
        <taxon>Bacillaceae</taxon>
        <taxon>Bacillus</taxon>
    </lineage>
</organism>
<evidence type="ECO:0000313" key="2">
    <source>
        <dbReference type="Proteomes" id="UP001597214"/>
    </source>
</evidence>
<dbReference type="Proteomes" id="UP001597214">
    <property type="component" value="Unassembled WGS sequence"/>
</dbReference>
<dbReference type="RefSeq" id="WP_377926654.1">
    <property type="nucleotide sequence ID" value="NZ_JBHUEM010000003.1"/>
</dbReference>
<sequence length="64" mass="7711">MDENQVNEILTKLRNREIEEYLVEKQDFLTFRALLVKQEDFKHFRGIAMQGGNVIYTYMNEPRS</sequence>
<dbReference type="EMBL" id="JBHUEM010000003">
    <property type="protein sequence ID" value="MFD1735553.1"/>
    <property type="molecule type" value="Genomic_DNA"/>
</dbReference>
<name>A0ABW4LNF8_9BACI</name>
<protein>
    <recommendedName>
        <fullName evidence="3">Abortive phage infection protein</fullName>
    </recommendedName>
</protein>